<keyword evidence="2" id="KW-0012">Acyltransferase</keyword>
<dbReference type="EMBL" id="CABVQI010000018">
    <property type="protein sequence ID" value="VWD19308.1"/>
    <property type="molecule type" value="Genomic_DNA"/>
</dbReference>
<reference evidence="4 5" key="1">
    <citation type="submission" date="2019-09" db="EMBL/GenBank/DDBJ databases">
        <authorList>
            <person name="Depoorter E."/>
        </authorList>
    </citation>
    <scope>NUCLEOTIDE SEQUENCE [LARGE SCALE GENOMIC DNA]</scope>
    <source>
        <strain evidence="4">R-18112</strain>
    </source>
</reference>
<dbReference type="InterPro" id="IPR000182">
    <property type="entry name" value="GNAT_dom"/>
</dbReference>
<dbReference type="GO" id="GO:0016747">
    <property type="term" value="F:acyltransferase activity, transferring groups other than amino-acyl groups"/>
    <property type="evidence" value="ECO:0007669"/>
    <property type="project" value="InterPro"/>
</dbReference>
<evidence type="ECO:0000313" key="4">
    <source>
        <dbReference type="EMBL" id="VWD19308.1"/>
    </source>
</evidence>
<dbReference type="AlphaFoldDB" id="A0A6P2YF65"/>
<evidence type="ECO:0000259" key="3">
    <source>
        <dbReference type="PROSITE" id="PS51186"/>
    </source>
</evidence>
<organism evidence="4 5">
    <name type="scientific">Burkholderia lata (strain ATCC 17760 / DSM 23089 / LMG 22485 / NCIMB 9086 / R18194 / 383)</name>
    <dbReference type="NCBI Taxonomy" id="482957"/>
    <lineage>
        <taxon>Bacteria</taxon>
        <taxon>Pseudomonadati</taxon>
        <taxon>Pseudomonadota</taxon>
        <taxon>Betaproteobacteria</taxon>
        <taxon>Burkholderiales</taxon>
        <taxon>Burkholderiaceae</taxon>
        <taxon>Burkholderia</taxon>
        <taxon>Burkholderia cepacia complex</taxon>
    </lineage>
</organism>
<name>A0A6P2YF65_BURL3</name>
<evidence type="ECO:0000256" key="1">
    <source>
        <dbReference type="ARBA" id="ARBA00022679"/>
    </source>
</evidence>
<evidence type="ECO:0000256" key="2">
    <source>
        <dbReference type="ARBA" id="ARBA00023315"/>
    </source>
</evidence>
<dbReference type="Proteomes" id="UP000494274">
    <property type="component" value="Unassembled WGS sequence"/>
</dbReference>
<gene>
    <name evidence="4" type="ORF">BLA18112_05233</name>
</gene>
<dbReference type="PROSITE" id="PS51186">
    <property type="entry name" value="GNAT"/>
    <property type="match status" value="1"/>
</dbReference>
<proteinExistence type="predicted"/>
<evidence type="ECO:0000313" key="5">
    <source>
        <dbReference type="Proteomes" id="UP000494274"/>
    </source>
</evidence>
<dbReference type="InterPro" id="IPR016181">
    <property type="entry name" value="Acyl_CoA_acyltransferase"/>
</dbReference>
<dbReference type="InterPro" id="IPR050680">
    <property type="entry name" value="YpeA/RimI_acetyltransf"/>
</dbReference>
<dbReference type="CDD" id="cd04301">
    <property type="entry name" value="NAT_SF"/>
    <property type="match status" value="1"/>
</dbReference>
<feature type="domain" description="N-acetyltransferase" evidence="3">
    <location>
        <begin position="60"/>
        <end position="200"/>
    </location>
</feature>
<protein>
    <submittedName>
        <fullName evidence="4">N-acetyltransferase GCN5</fullName>
    </submittedName>
</protein>
<sequence length="200" mass="22192">MCKRHPAGTPHDRPPTRAGFGAALFDRLTAIGNDSLLWVDLPVDDPAFPNERVRTMTHAIRLRPASAADLPFLLNLRRLTMTEHLQRVGAPTDDDAHDRRIRANFDDAMIVCEGDDAIGLLKVTRATDEWHVHQIQILPAHQGRGIGEAVLNAVLKDAARAHVPVSLSVLHGNPARRLYERLGFHSESETETSASMIWRA</sequence>
<accession>A0A6P2YF65</accession>
<dbReference type="PANTHER" id="PTHR43420">
    <property type="entry name" value="ACETYLTRANSFERASE"/>
    <property type="match status" value="1"/>
</dbReference>
<dbReference type="SUPFAM" id="SSF55729">
    <property type="entry name" value="Acyl-CoA N-acyltransferases (Nat)"/>
    <property type="match status" value="1"/>
</dbReference>
<dbReference type="Pfam" id="PF00583">
    <property type="entry name" value="Acetyltransf_1"/>
    <property type="match status" value="1"/>
</dbReference>
<keyword evidence="1 4" id="KW-0808">Transferase</keyword>
<dbReference type="Gene3D" id="3.40.630.30">
    <property type="match status" value="1"/>
</dbReference>